<feature type="non-terminal residue" evidence="1">
    <location>
        <position position="1"/>
    </location>
</feature>
<dbReference type="AlphaFoldDB" id="A0A9N9NG15"/>
<proteinExistence type="predicted"/>
<sequence length="94" mass="10804">QLIPVLCPFTDATKFLGSSNYSTISYMYHSISLIRSDLALSEDYIEMINFTDSSTVFDKDIKYENADKNIDNNPSTPHYKIRINALQNYDNIIL</sequence>
<dbReference type="EMBL" id="CAJVQA010014986">
    <property type="protein sequence ID" value="CAG8734314.1"/>
    <property type="molecule type" value="Genomic_DNA"/>
</dbReference>
<protein>
    <submittedName>
        <fullName evidence="1">4985_t:CDS:1</fullName>
    </submittedName>
</protein>
<evidence type="ECO:0000313" key="1">
    <source>
        <dbReference type="EMBL" id="CAG8734314.1"/>
    </source>
</evidence>
<reference evidence="1" key="1">
    <citation type="submission" date="2021-06" db="EMBL/GenBank/DDBJ databases">
        <authorList>
            <person name="Kallberg Y."/>
            <person name="Tangrot J."/>
            <person name="Rosling A."/>
        </authorList>
    </citation>
    <scope>NUCLEOTIDE SEQUENCE</scope>
    <source>
        <strain evidence="1">FL966</strain>
    </source>
</reference>
<keyword evidence="2" id="KW-1185">Reference proteome</keyword>
<comment type="caution">
    <text evidence="1">The sequence shown here is derived from an EMBL/GenBank/DDBJ whole genome shotgun (WGS) entry which is preliminary data.</text>
</comment>
<accession>A0A9N9NG15</accession>
<evidence type="ECO:0000313" key="2">
    <source>
        <dbReference type="Proteomes" id="UP000789759"/>
    </source>
</evidence>
<organism evidence="1 2">
    <name type="scientific">Cetraspora pellucida</name>
    <dbReference type="NCBI Taxonomy" id="1433469"/>
    <lineage>
        <taxon>Eukaryota</taxon>
        <taxon>Fungi</taxon>
        <taxon>Fungi incertae sedis</taxon>
        <taxon>Mucoromycota</taxon>
        <taxon>Glomeromycotina</taxon>
        <taxon>Glomeromycetes</taxon>
        <taxon>Diversisporales</taxon>
        <taxon>Gigasporaceae</taxon>
        <taxon>Cetraspora</taxon>
    </lineage>
</organism>
<name>A0A9N9NG15_9GLOM</name>
<gene>
    <name evidence="1" type="ORF">CPELLU_LOCUS13687</name>
</gene>
<dbReference type="OrthoDB" id="10468854at2759"/>
<dbReference type="Proteomes" id="UP000789759">
    <property type="component" value="Unassembled WGS sequence"/>
</dbReference>